<keyword evidence="4" id="KW-1185">Reference proteome</keyword>
<dbReference type="AlphaFoldDB" id="A0A2Z6QI44"/>
<comment type="caution">
    <text evidence="2">The sequence shown here is derived from an EMBL/GenBank/DDBJ whole genome shotgun (WGS) entry which is preliminary data.</text>
</comment>
<evidence type="ECO:0000313" key="3">
    <source>
        <dbReference type="EMBL" id="GES94523.1"/>
    </source>
</evidence>
<dbReference type="EMBL" id="BLAL01000236">
    <property type="protein sequence ID" value="GES94523.1"/>
    <property type="molecule type" value="Genomic_DNA"/>
</dbReference>
<reference evidence="3" key="2">
    <citation type="submission" date="2019-10" db="EMBL/GenBank/DDBJ databases">
        <title>Conservation and host-specific expression of non-tandemly repeated heterogenous ribosome RNA gene in arbuscular mycorrhizal fungi.</title>
        <authorList>
            <person name="Maeda T."/>
            <person name="Kobayashi Y."/>
            <person name="Nakagawa T."/>
            <person name="Ezawa T."/>
            <person name="Yamaguchi K."/>
            <person name="Bino T."/>
            <person name="Nishimoto Y."/>
            <person name="Shigenobu S."/>
            <person name="Kawaguchi M."/>
        </authorList>
    </citation>
    <scope>NUCLEOTIDE SEQUENCE</scope>
    <source>
        <strain evidence="3">HR1</strain>
    </source>
</reference>
<accession>A0A2Z6QI44</accession>
<feature type="region of interest" description="Disordered" evidence="1">
    <location>
        <begin position="1"/>
        <end position="21"/>
    </location>
</feature>
<sequence>MAEDIRAPVASTSSTSETSKTPEPIINKIFEYIKPNNKKVFSIFPIRQQREKRPRKWAIDHSEDPDVFITITEKDINLSQKYQDRIIRKFYRAKNCINL</sequence>
<evidence type="ECO:0000313" key="4">
    <source>
        <dbReference type="Proteomes" id="UP000247702"/>
    </source>
</evidence>
<name>A0A2Z6QI44_9GLOM</name>
<protein>
    <submittedName>
        <fullName evidence="2">Uncharacterized protein</fullName>
    </submittedName>
</protein>
<evidence type="ECO:0000313" key="2">
    <source>
        <dbReference type="EMBL" id="GBB89847.1"/>
    </source>
</evidence>
<proteinExistence type="predicted"/>
<evidence type="ECO:0000256" key="1">
    <source>
        <dbReference type="SAM" id="MobiDB-lite"/>
    </source>
</evidence>
<dbReference type="Proteomes" id="UP000247702">
    <property type="component" value="Unassembled WGS sequence"/>
</dbReference>
<dbReference type="OrthoDB" id="2444674at2759"/>
<reference evidence="2 4" key="1">
    <citation type="submission" date="2017-11" db="EMBL/GenBank/DDBJ databases">
        <title>The genome of Rhizophagus clarus HR1 reveals common genetic basis of auxotrophy among arbuscular mycorrhizal fungi.</title>
        <authorList>
            <person name="Kobayashi Y."/>
        </authorList>
    </citation>
    <scope>NUCLEOTIDE SEQUENCE [LARGE SCALE GENOMIC DNA]</scope>
    <source>
        <strain evidence="2 4">HR1</strain>
    </source>
</reference>
<feature type="compositionally biased region" description="Low complexity" evidence="1">
    <location>
        <begin position="11"/>
        <end position="21"/>
    </location>
</feature>
<dbReference type="EMBL" id="BEXD01000745">
    <property type="protein sequence ID" value="GBB89847.1"/>
    <property type="molecule type" value="Genomic_DNA"/>
</dbReference>
<dbReference type="Proteomes" id="UP000615446">
    <property type="component" value="Unassembled WGS sequence"/>
</dbReference>
<gene>
    <name evidence="3" type="ORF">RCL2_002125900</name>
    <name evidence="2" type="ORF">RclHR1_16690001</name>
</gene>
<organism evidence="2 4">
    <name type="scientific">Rhizophagus clarus</name>
    <dbReference type="NCBI Taxonomy" id="94130"/>
    <lineage>
        <taxon>Eukaryota</taxon>
        <taxon>Fungi</taxon>
        <taxon>Fungi incertae sedis</taxon>
        <taxon>Mucoromycota</taxon>
        <taxon>Glomeromycotina</taxon>
        <taxon>Glomeromycetes</taxon>
        <taxon>Glomerales</taxon>
        <taxon>Glomeraceae</taxon>
        <taxon>Rhizophagus</taxon>
    </lineage>
</organism>